<dbReference type="InterPro" id="IPR014428">
    <property type="entry name" value="Hjc_arc"/>
</dbReference>
<protein>
    <recommendedName>
        <fullName evidence="13">Holliday junction resolvase</fullName>
    </recommendedName>
</protein>
<dbReference type="Gene3D" id="3.40.1350.10">
    <property type="match status" value="1"/>
</dbReference>
<keyword evidence="7" id="KW-0460">Magnesium</keyword>
<keyword evidence="10" id="KW-0234">DNA repair</keyword>
<evidence type="ECO:0000256" key="4">
    <source>
        <dbReference type="ARBA" id="ARBA00022759"/>
    </source>
</evidence>
<evidence type="ECO:0000256" key="11">
    <source>
        <dbReference type="ARBA" id="ARBA00029354"/>
    </source>
</evidence>
<dbReference type="PANTHER" id="PTHR39651:SF1">
    <property type="entry name" value="HOLLIDAY JUNCTION RESOLVASE HJC"/>
    <property type="match status" value="1"/>
</dbReference>
<evidence type="ECO:0008006" key="13">
    <source>
        <dbReference type="Google" id="ProtNLM"/>
    </source>
</evidence>
<evidence type="ECO:0000256" key="1">
    <source>
        <dbReference type="ARBA" id="ARBA00001946"/>
    </source>
</evidence>
<dbReference type="InterPro" id="IPR002732">
    <property type="entry name" value="Hjc"/>
</dbReference>
<comment type="catalytic activity">
    <reaction evidence="11">
        <text>Endonucleolytic cleavage at a junction such as a reciprocal single-stranded crossover between two homologous DNA duplexes (Holliday junction).</text>
        <dbReference type="EC" id="3.1.21.10"/>
    </reaction>
</comment>
<evidence type="ECO:0000256" key="9">
    <source>
        <dbReference type="ARBA" id="ARBA00023172"/>
    </source>
</evidence>
<dbReference type="SUPFAM" id="SSF52980">
    <property type="entry name" value="Restriction endonuclease-like"/>
    <property type="match status" value="1"/>
</dbReference>
<dbReference type="GO" id="GO:0008821">
    <property type="term" value="F:crossover junction DNA endonuclease activity"/>
    <property type="evidence" value="ECO:0007669"/>
    <property type="project" value="UniProtKB-EC"/>
</dbReference>
<comment type="caution">
    <text evidence="12">The sequence shown here is derived from an EMBL/GenBank/DDBJ whole genome shotgun (WGS) entry which is preliminary data.</text>
</comment>
<keyword evidence="8" id="KW-0238">DNA-binding</keyword>
<dbReference type="InterPro" id="IPR011335">
    <property type="entry name" value="Restrct_endonuc-II-like"/>
</dbReference>
<dbReference type="InterPro" id="IPR011856">
    <property type="entry name" value="tRNA_endonuc-like_dom_sf"/>
</dbReference>
<dbReference type="GO" id="GO:0006310">
    <property type="term" value="P:DNA recombination"/>
    <property type="evidence" value="ECO:0007669"/>
    <property type="project" value="UniProtKB-KW"/>
</dbReference>
<evidence type="ECO:0000256" key="5">
    <source>
        <dbReference type="ARBA" id="ARBA00022763"/>
    </source>
</evidence>
<evidence type="ECO:0000256" key="7">
    <source>
        <dbReference type="ARBA" id="ARBA00022842"/>
    </source>
</evidence>
<dbReference type="GO" id="GO:0006281">
    <property type="term" value="P:DNA repair"/>
    <property type="evidence" value="ECO:0007669"/>
    <property type="project" value="UniProtKB-KW"/>
</dbReference>
<keyword evidence="6" id="KW-0378">Hydrolase</keyword>
<accession>A0A7C1NZB9</accession>
<dbReference type="GO" id="GO:0046872">
    <property type="term" value="F:metal ion binding"/>
    <property type="evidence" value="ECO:0007669"/>
    <property type="project" value="UniProtKB-KW"/>
</dbReference>
<dbReference type="EMBL" id="DSKP01000012">
    <property type="protein sequence ID" value="HEB48229.1"/>
    <property type="molecule type" value="Genomic_DNA"/>
</dbReference>
<keyword evidence="3" id="KW-0479">Metal-binding</keyword>
<keyword evidence="9" id="KW-0233">DNA recombination</keyword>
<keyword evidence="5" id="KW-0227">DNA damage</keyword>
<dbReference type="GO" id="GO:0003677">
    <property type="term" value="F:DNA binding"/>
    <property type="evidence" value="ECO:0007669"/>
    <property type="project" value="UniProtKB-KW"/>
</dbReference>
<keyword evidence="4" id="KW-0255">Endonuclease</keyword>
<organism evidence="12">
    <name type="scientific">Thermofilum pendens</name>
    <dbReference type="NCBI Taxonomy" id="2269"/>
    <lineage>
        <taxon>Archaea</taxon>
        <taxon>Thermoproteota</taxon>
        <taxon>Thermoprotei</taxon>
        <taxon>Thermofilales</taxon>
        <taxon>Thermofilaceae</taxon>
        <taxon>Thermofilum</taxon>
    </lineage>
</organism>
<gene>
    <name evidence="12" type="ORF">ENP77_00295</name>
</gene>
<comment type="cofactor">
    <cofactor evidence="1">
        <name>Mg(2+)</name>
        <dbReference type="ChEBI" id="CHEBI:18420"/>
    </cofactor>
</comment>
<dbReference type="PANTHER" id="PTHR39651">
    <property type="entry name" value="HOLLIDAY JUNCTION RESOLVASE HJC"/>
    <property type="match status" value="1"/>
</dbReference>
<sequence length="156" mass="17993">MTLIIQMQESRAANKVLQVLLHRHYMSSDVKGRRSKAFNVERRLVKMLSANKANHVFRVPVSGSRSFPDVFLVNNVKDLVVAFEVKTTQESKVKVRREQVSKLFSFIEAFKKYSNREAVVAVWFSNEGKWVFKRLNGLFSEDIVVSADEESNWSPP</sequence>
<evidence type="ECO:0000256" key="6">
    <source>
        <dbReference type="ARBA" id="ARBA00022801"/>
    </source>
</evidence>
<evidence type="ECO:0000256" key="2">
    <source>
        <dbReference type="ARBA" id="ARBA00022722"/>
    </source>
</evidence>
<evidence type="ECO:0000313" key="12">
    <source>
        <dbReference type="EMBL" id="HEB48229.1"/>
    </source>
</evidence>
<dbReference type="AlphaFoldDB" id="A0A7C1NZB9"/>
<reference evidence="12" key="1">
    <citation type="journal article" date="2020" name="mSystems">
        <title>Genome- and Community-Level Interaction Insights into Carbon Utilization and Element Cycling Functions of Hydrothermarchaeota in Hydrothermal Sediment.</title>
        <authorList>
            <person name="Zhou Z."/>
            <person name="Liu Y."/>
            <person name="Xu W."/>
            <person name="Pan J."/>
            <person name="Luo Z.H."/>
            <person name="Li M."/>
        </authorList>
    </citation>
    <scope>NUCLEOTIDE SEQUENCE [LARGE SCALE GENOMIC DNA]</scope>
    <source>
        <strain evidence="12">SpSt-25</strain>
    </source>
</reference>
<keyword evidence="2" id="KW-0540">Nuclease</keyword>
<evidence type="ECO:0000256" key="10">
    <source>
        <dbReference type="ARBA" id="ARBA00023204"/>
    </source>
</evidence>
<dbReference type="Pfam" id="PF01870">
    <property type="entry name" value="Hjc"/>
    <property type="match status" value="1"/>
</dbReference>
<evidence type="ECO:0000256" key="8">
    <source>
        <dbReference type="ARBA" id="ARBA00023125"/>
    </source>
</evidence>
<name>A0A7C1NZB9_THEPE</name>
<proteinExistence type="predicted"/>
<evidence type="ECO:0000256" key="3">
    <source>
        <dbReference type="ARBA" id="ARBA00022723"/>
    </source>
</evidence>